<dbReference type="Gene3D" id="2.30.33.40">
    <property type="entry name" value="GroES chaperonin"/>
    <property type="match status" value="2"/>
</dbReference>
<gene>
    <name evidence="7" type="ORF">WJX73_010329</name>
</gene>
<dbReference type="EMBL" id="JALJOQ010000041">
    <property type="protein sequence ID" value="KAK9805866.1"/>
    <property type="molecule type" value="Genomic_DNA"/>
</dbReference>
<dbReference type="InterPro" id="IPR020818">
    <property type="entry name" value="Chaperonin_GroES"/>
</dbReference>
<dbReference type="FunFam" id="2.30.33.40:FF:000001">
    <property type="entry name" value="10 kDa chaperonin"/>
    <property type="match status" value="2"/>
</dbReference>
<evidence type="ECO:0000256" key="1">
    <source>
        <dbReference type="ARBA" id="ARBA00006975"/>
    </source>
</evidence>
<sequence>MGFESAFFKPTHLAGCPRLQQRTPAYQPSRLRAQTSDNTVKIPSPYSKVAPKGDLVLAKVAEEENKTLGGILLPTTAHRRPTSGDVVSVGDGRVGERTREFTLKAGDTIIYNKFGLGATDIEVDGELHILIKEDDVIGTLPRSGATAADVKDLKPINDRVLVKVQEEADVTAGGVLLPLTAKEKPIAGVVVRTGAGKLQEDGTRKAPKVKEGDSILYFKWAGDNMETPDGDKFVSLHESDLLCKL</sequence>
<evidence type="ECO:0000256" key="5">
    <source>
        <dbReference type="ARBA" id="ARBA00079398"/>
    </source>
</evidence>
<evidence type="ECO:0000313" key="8">
    <source>
        <dbReference type="Proteomes" id="UP001465755"/>
    </source>
</evidence>
<dbReference type="InterPro" id="IPR011032">
    <property type="entry name" value="GroES-like_sf"/>
</dbReference>
<dbReference type="GO" id="GO:0009507">
    <property type="term" value="C:chloroplast"/>
    <property type="evidence" value="ECO:0007669"/>
    <property type="project" value="TreeGrafter"/>
</dbReference>
<comment type="similarity">
    <text evidence="1 6">Belongs to the GroES chaperonin family.</text>
</comment>
<evidence type="ECO:0000256" key="3">
    <source>
        <dbReference type="ARBA" id="ARBA00031971"/>
    </source>
</evidence>
<comment type="caution">
    <text evidence="7">The sequence shown here is derived from an EMBL/GenBank/DDBJ whole genome shotgun (WGS) entry which is preliminary data.</text>
</comment>
<dbReference type="GO" id="GO:0044183">
    <property type="term" value="F:protein folding chaperone"/>
    <property type="evidence" value="ECO:0007669"/>
    <property type="project" value="InterPro"/>
</dbReference>
<reference evidence="7 8" key="1">
    <citation type="journal article" date="2024" name="Nat. Commun.">
        <title>Phylogenomics reveals the evolutionary origins of lichenization in chlorophyte algae.</title>
        <authorList>
            <person name="Puginier C."/>
            <person name="Libourel C."/>
            <person name="Otte J."/>
            <person name="Skaloud P."/>
            <person name="Haon M."/>
            <person name="Grisel S."/>
            <person name="Petersen M."/>
            <person name="Berrin J.G."/>
            <person name="Delaux P.M."/>
            <person name="Dal Grande F."/>
            <person name="Keller J."/>
        </authorList>
    </citation>
    <scope>NUCLEOTIDE SEQUENCE [LARGE SCALE GENOMIC DNA]</scope>
    <source>
        <strain evidence="7 8">SAG 2036</strain>
    </source>
</reference>
<accession>A0AAW1P8F2</accession>
<dbReference type="SMART" id="SM00883">
    <property type="entry name" value="Cpn10"/>
    <property type="match status" value="2"/>
</dbReference>
<dbReference type="PRINTS" id="PR00297">
    <property type="entry name" value="CHAPERONIN10"/>
</dbReference>
<dbReference type="PANTHER" id="PTHR10772">
    <property type="entry name" value="10 KDA HEAT SHOCK PROTEIN"/>
    <property type="match status" value="1"/>
</dbReference>
<protein>
    <recommendedName>
        <fullName evidence="4">20 kDa chaperonin, chloroplastic</fullName>
    </recommendedName>
    <alternativeName>
        <fullName evidence="3">Chaperonin 10</fullName>
    </alternativeName>
    <alternativeName>
        <fullName evidence="5">Protein Cpn21</fullName>
    </alternativeName>
</protein>
<evidence type="ECO:0000256" key="4">
    <source>
        <dbReference type="ARBA" id="ARBA00073031"/>
    </source>
</evidence>
<name>A0AAW1P8F2_9CHLO</name>
<dbReference type="GO" id="GO:0051082">
    <property type="term" value="F:unfolded protein binding"/>
    <property type="evidence" value="ECO:0007669"/>
    <property type="project" value="TreeGrafter"/>
</dbReference>
<dbReference type="GO" id="GO:0051087">
    <property type="term" value="F:protein-folding chaperone binding"/>
    <property type="evidence" value="ECO:0007669"/>
    <property type="project" value="TreeGrafter"/>
</dbReference>
<keyword evidence="2 6" id="KW-0143">Chaperone</keyword>
<evidence type="ECO:0000313" key="7">
    <source>
        <dbReference type="EMBL" id="KAK9805866.1"/>
    </source>
</evidence>
<dbReference type="InterPro" id="IPR037124">
    <property type="entry name" value="Chaperonin_GroES_sf"/>
</dbReference>
<dbReference type="CDD" id="cd00320">
    <property type="entry name" value="cpn10"/>
    <property type="match status" value="2"/>
</dbReference>
<organism evidence="7 8">
    <name type="scientific">Symbiochloris irregularis</name>
    <dbReference type="NCBI Taxonomy" id="706552"/>
    <lineage>
        <taxon>Eukaryota</taxon>
        <taxon>Viridiplantae</taxon>
        <taxon>Chlorophyta</taxon>
        <taxon>core chlorophytes</taxon>
        <taxon>Trebouxiophyceae</taxon>
        <taxon>Trebouxiales</taxon>
        <taxon>Trebouxiaceae</taxon>
        <taxon>Symbiochloris</taxon>
    </lineage>
</organism>
<dbReference type="GO" id="GO:0005524">
    <property type="term" value="F:ATP binding"/>
    <property type="evidence" value="ECO:0007669"/>
    <property type="project" value="InterPro"/>
</dbReference>
<proteinExistence type="inferred from homology"/>
<dbReference type="InterPro" id="IPR018369">
    <property type="entry name" value="Chaprnonin_Cpn10_CS"/>
</dbReference>
<dbReference type="HAMAP" id="MF_00580">
    <property type="entry name" value="CH10"/>
    <property type="match status" value="1"/>
</dbReference>
<dbReference type="PROSITE" id="PS00681">
    <property type="entry name" value="CHAPERONINS_CPN10"/>
    <property type="match status" value="1"/>
</dbReference>
<evidence type="ECO:0000256" key="6">
    <source>
        <dbReference type="RuleBase" id="RU003479"/>
    </source>
</evidence>
<dbReference type="Pfam" id="PF00166">
    <property type="entry name" value="Cpn10"/>
    <property type="match status" value="2"/>
</dbReference>
<evidence type="ECO:0000256" key="2">
    <source>
        <dbReference type="ARBA" id="ARBA00023186"/>
    </source>
</evidence>
<dbReference type="Proteomes" id="UP001465755">
    <property type="component" value="Unassembled WGS sequence"/>
</dbReference>
<keyword evidence="8" id="KW-1185">Reference proteome</keyword>
<dbReference type="GO" id="GO:0005739">
    <property type="term" value="C:mitochondrion"/>
    <property type="evidence" value="ECO:0007669"/>
    <property type="project" value="TreeGrafter"/>
</dbReference>
<dbReference type="SUPFAM" id="SSF50129">
    <property type="entry name" value="GroES-like"/>
    <property type="match status" value="2"/>
</dbReference>
<dbReference type="PANTHER" id="PTHR10772:SF63">
    <property type="entry name" value="20 KDA CHAPERONIN, CHLOROPLASTIC"/>
    <property type="match status" value="1"/>
</dbReference>
<dbReference type="GO" id="GO:0046872">
    <property type="term" value="F:metal ion binding"/>
    <property type="evidence" value="ECO:0007669"/>
    <property type="project" value="TreeGrafter"/>
</dbReference>
<dbReference type="AlphaFoldDB" id="A0AAW1P8F2"/>